<proteinExistence type="predicted"/>
<organism evidence="2">
    <name type="scientific">Opuntia streptacantha</name>
    <name type="common">Prickly pear cactus</name>
    <name type="synonym">Opuntia cardona</name>
    <dbReference type="NCBI Taxonomy" id="393608"/>
    <lineage>
        <taxon>Eukaryota</taxon>
        <taxon>Viridiplantae</taxon>
        <taxon>Streptophyta</taxon>
        <taxon>Embryophyta</taxon>
        <taxon>Tracheophyta</taxon>
        <taxon>Spermatophyta</taxon>
        <taxon>Magnoliopsida</taxon>
        <taxon>eudicotyledons</taxon>
        <taxon>Gunneridae</taxon>
        <taxon>Pentapetalae</taxon>
        <taxon>Caryophyllales</taxon>
        <taxon>Cactineae</taxon>
        <taxon>Cactaceae</taxon>
        <taxon>Opuntioideae</taxon>
        <taxon>Opuntia</taxon>
    </lineage>
</organism>
<keyword evidence="1" id="KW-1133">Transmembrane helix</keyword>
<keyword evidence="1" id="KW-0812">Transmembrane</keyword>
<evidence type="ECO:0000256" key="1">
    <source>
        <dbReference type="SAM" id="Phobius"/>
    </source>
</evidence>
<reference evidence="2" key="2">
    <citation type="submission" date="2020-07" db="EMBL/GenBank/DDBJ databases">
        <authorList>
            <person name="Vera ALvarez R."/>
            <person name="Arias-Moreno D.M."/>
            <person name="Jimenez-Jacinto V."/>
            <person name="Jimenez-Bremont J.F."/>
            <person name="Swaminathan K."/>
            <person name="Moose S.P."/>
            <person name="Guerrero-Gonzalez M.L."/>
            <person name="Marino-Ramirez L."/>
            <person name="Landsman D."/>
            <person name="Rodriguez-Kessler M."/>
            <person name="Delgado-Sanchez P."/>
        </authorList>
    </citation>
    <scope>NUCLEOTIDE SEQUENCE</scope>
    <source>
        <tissue evidence="2">Cladode</tissue>
    </source>
</reference>
<reference evidence="2" key="1">
    <citation type="journal article" date="2013" name="J. Plant Res.">
        <title>Effect of fungi and light on seed germination of three Opuntia species from semiarid lands of central Mexico.</title>
        <authorList>
            <person name="Delgado-Sanchez P."/>
            <person name="Jimenez-Bremont J.F."/>
            <person name="Guerrero-Gonzalez Mde L."/>
            <person name="Flores J."/>
        </authorList>
    </citation>
    <scope>NUCLEOTIDE SEQUENCE</scope>
    <source>
        <tissue evidence="2">Cladode</tissue>
    </source>
</reference>
<accession>A0A7C9DU36</accession>
<sequence length="101" mass="12104">MWFSMKLTSLLLHRRINLIFLYPYLSMMMTLTVFSIPQSHQDMLLSSMSRKNAKIISSTFRRSFHLTKFYTSTSHFKYHFSLGFANLHNTFSTYQKIYKKS</sequence>
<dbReference type="EMBL" id="GISG01154072">
    <property type="protein sequence ID" value="MBA4648085.1"/>
    <property type="molecule type" value="Transcribed_RNA"/>
</dbReference>
<keyword evidence="1" id="KW-0472">Membrane</keyword>
<name>A0A7C9DU36_OPUST</name>
<feature type="transmembrane region" description="Helical" evidence="1">
    <location>
        <begin position="20"/>
        <end position="37"/>
    </location>
</feature>
<protein>
    <submittedName>
        <fullName evidence="2">Uncharacterized protein</fullName>
    </submittedName>
</protein>
<dbReference type="AlphaFoldDB" id="A0A7C9DU36"/>
<evidence type="ECO:0000313" key="2">
    <source>
        <dbReference type="EMBL" id="MBA4648085.1"/>
    </source>
</evidence>